<reference evidence="2 3" key="1">
    <citation type="submission" date="2014-06" db="EMBL/GenBank/DDBJ databases">
        <title>Evolutionary Origins and Diversification of the Mycorrhizal Mutualists.</title>
        <authorList>
            <consortium name="DOE Joint Genome Institute"/>
            <consortium name="Mycorrhizal Genomics Consortium"/>
            <person name="Kohler A."/>
            <person name="Kuo A."/>
            <person name="Nagy L.G."/>
            <person name="Floudas D."/>
            <person name="Copeland A."/>
            <person name="Barry K.W."/>
            <person name="Cichocki N."/>
            <person name="Veneault-Fourrey C."/>
            <person name="LaButti K."/>
            <person name="Lindquist E.A."/>
            <person name="Lipzen A."/>
            <person name="Lundell T."/>
            <person name="Morin E."/>
            <person name="Murat C."/>
            <person name="Riley R."/>
            <person name="Ohm R."/>
            <person name="Sun H."/>
            <person name="Tunlid A."/>
            <person name="Henrissat B."/>
            <person name="Grigoriev I.V."/>
            <person name="Hibbett D.S."/>
            <person name="Martin F."/>
        </authorList>
    </citation>
    <scope>NUCLEOTIDE SEQUENCE [LARGE SCALE GENOMIC DNA]</scope>
    <source>
        <strain evidence="2 3">SS14</strain>
    </source>
</reference>
<dbReference type="GO" id="GO:0016020">
    <property type="term" value="C:membrane"/>
    <property type="evidence" value="ECO:0007669"/>
    <property type="project" value="TreeGrafter"/>
</dbReference>
<dbReference type="EMBL" id="KN837382">
    <property type="protein sequence ID" value="KIJ26123.1"/>
    <property type="molecule type" value="Genomic_DNA"/>
</dbReference>
<dbReference type="GO" id="GO:0010961">
    <property type="term" value="P:intracellular magnesium ion homeostasis"/>
    <property type="evidence" value="ECO:0007669"/>
    <property type="project" value="TreeGrafter"/>
</dbReference>
<name>A0A0C9TAJ3_SPHS4</name>
<keyword evidence="1" id="KW-0472">Membrane</keyword>
<proteinExistence type="predicted"/>
<dbReference type="Gene3D" id="1.20.58.340">
    <property type="entry name" value="Magnesium transport protein CorA, transmembrane region"/>
    <property type="match status" value="1"/>
</dbReference>
<keyword evidence="1" id="KW-1133">Transmembrane helix</keyword>
<dbReference type="OrthoDB" id="29879at2759"/>
<keyword evidence="3" id="KW-1185">Reference proteome</keyword>
<gene>
    <name evidence="2" type="ORF">M422DRAFT_272816</name>
</gene>
<accession>A0A0C9TAJ3</accession>
<feature type="transmembrane region" description="Helical" evidence="1">
    <location>
        <begin position="44"/>
        <end position="67"/>
    </location>
</feature>
<dbReference type="HOGENOM" id="CLU_1908035_0_0_1"/>
<feature type="transmembrane region" description="Helical" evidence="1">
    <location>
        <begin position="96"/>
        <end position="119"/>
    </location>
</feature>
<dbReference type="AlphaFoldDB" id="A0A0C9TAJ3"/>
<dbReference type="PANTHER" id="PTHR21535:SF90">
    <property type="entry name" value="CORA METAL ION TRANSPORTER"/>
    <property type="match status" value="1"/>
</dbReference>
<evidence type="ECO:0000313" key="2">
    <source>
        <dbReference type="EMBL" id="KIJ26123.1"/>
    </source>
</evidence>
<sequence>MTDHLQTLHQSLAHYERMLSHSHPAYLSQSKLSLAQARGGTDNALLLLTLVSVMVLAMQCVIGLFSINVGRIPTNRHKDKDKDKDDPPGFVSRYNVFYIIVAISILLGFGTVGLTRWWWLQAKKKNPRNMSRG</sequence>
<evidence type="ECO:0000313" key="3">
    <source>
        <dbReference type="Proteomes" id="UP000054279"/>
    </source>
</evidence>
<protein>
    <submittedName>
        <fullName evidence="2">Unplaced genomic scaffold SPHSTscaffold_307, whole genome shotgun sequence</fullName>
    </submittedName>
</protein>
<organism evidence="2 3">
    <name type="scientific">Sphaerobolus stellatus (strain SS14)</name>
    <dbReference type="NCBI Taxonomy" id="990650"/>
    <lineage>
        <taxon>Eukaryota</taxon>
        <taxon>Fungi</taxon>
        <taxon>Dikarya</taxon>
        <taxon>Basidiomycota</taxon>
        <taxon>Agaricomycotina</taxon>
        <taxon>Agaricomycetes</taxon>
        <taxon>Phallomycetidae</taxon>
        <taxon>Geastrales</taxon>
        <taxon>Sphaerobolaceae</taxon>
        <taxon>Sphaerobolus</taxon>
    </lineage>
</organism>
<dbReference type="Proteomes" id="UP000054279">
    <property type="component" value="Unassembled WGS sequence"/>
</dbReference>
<dbReference type="PANTHER" id="PTHR21535">
    <property type="entry name" value="MAGNESIUM AND COBALT TRANSPORT PROTEIN/MITOCHONDRIAL IMPORT INNER MEMBRANE TRANSLOCASE SUBUNIT TIM8"/>
    <property type="match status" value="1"/>
</dbReference>
<keyword evidence="1" id="KW-0812">Transmembrane</keyword>
<evidence type="ECO:0000256" key="1">
    <source>
        <dbReference type="SAM" id="Phobius"/>
    </source>
</evidence>
<dbReference type="GO" id="GO:0015095">
    <property type="term" value="F:magnesium ion transmembrane transporter activity"/>
    <property type="evidence" value="ECO:0007669"/>
    <property type="project" value="TreeGrafter"/>
</dbReference>